<dbReference type="eggNOG" id="arCOG01830">
    <property type="taxonomic scope" value="Archaea"/>
</dbReference>
<dbReference type="Proteomes" id="UP000001068">
    <property type="component" value="Chromosome"/>
</dbReference>
<gene>
    <name evidence="1" type="ordered locus">Desmu_0779</name>
</gene>
<reference evidence="1 2" key="2">
    <citation type="journal article" date="2011" name="Stand. Genomic Sci.">
        <title>Complete genome sequence of Desulfurococcus mucosus type strain (O7/1).</title>
        <authorList>
            <person name="Wirth R."/>
            <person name="Chertkov O."/>
            <person name="Held B."/>
            <person name="Lapidus A."/>
            <person name="Nolan M."/>
            <person name="Lucas S."/>
            <person name="Hammon N."/>
            <person name="Deshpande S."/>
            <person name="Cheng J.F."/>
            <person name="Tapia R."/>
            <person name="Han C."/>
            <person name="Goodwin L."/>
            <person name="Pitluck S."/>
            <person name="Liolios K."/>
            <person name="Ioanna P."/>
            <person name="Ivanova N."/>
            <person name="Mavromatis K."/>
            <person name="Mikhailova N."/>
            <person name="Pati A."/>
            <person name="Chen A."/>
            <person name="Palaniappan K."/>
            <person name="Land M."/>
            <person name="Hauser L."/>
            <person name="Chang Y.J."/>
            <person name="Jeffries C.D."/>
            <person name="Bilek Y."/>
            <person name="Hader T."/>
            <person name="Rohde M."/>
            <person name="Spring S."/>
            <person name="Sikorski J."/>
            <person name="Goker M."/>
            <person name="Woyke T."/>
            <person name="Bristow J."/>
            <person name="Eisen J.A."/>
            <person name="Markowitz V."/>
            <person name="Hugenholtz P."/>
            <person name="Kyrpides N.C."/>
            <person name="Klenk H.P."/>
        </authorList>
    </citation>
    <scope>NUCLEOTIDE SEQUENCE [LARGE SCALE GENOMIC DNA]</scope>
    <source>
        <strain evidence="2">ATCC 35584 / DSM 2162 / JCM 9187 / O7/1</strain>
    </source>
</reference>
<dbReference type="STRING" id="765177.Desmu_0779"/>
<evidence type="ECO:0000313" key="1">
    <source>
        <dbReference type="EMBL" id="ADV65084.1"/>
    </source>
</evidence>
<dbReference type="EMBL" id="CP002363">
    <property type="protein sequence ID" value="ADV65084.1"/>
    <property type="molecule type" value="Genomic_DNA"/>
</dbReference>
<accession>E8R9A8</accession>
<reference evidence="2" key="1">
    <citation type="submission" date="2010-11" db="EMBL/GenBank/DDBJ databases">
        <title>The complete genome of Desulfurococcus mucosus DSM 2162.</title>
        <authorList>
            <consortium name="US DOE Joint Genome Institute (JGI-PGF)"/>
            <person name="Lucas S."/>
            <person name="Copeland A."/>
            <person name="Lapidus A."/>
            <person name="Bruce D."/>
            <person name="Goodwin L."/>
            <person name="Pitluck S."/>
            <person name="Kyrpides N."/>
            <person name="Mavromatis K."/>
            <person name="Pagani I."/>
            <person name="Ivanova N."/>
            <person name="Ovchinnikova G."/>
            <person name="Chertkov O."/>
            <person name="Held B."/>
            <person name="Brettin T."/>
            <person name="Detter J.C."/>
            <person name="Tapia R."/>
            <person name="Han C."/>
            <person name="Land M."/>
            <person name="Hauser L."/>
            <person name="Markowitz V."/>
            <person name="Cheng J.-F."/>
            <person name="Hugenholtz P."/>
            <person name="Woyke T."/>
            <person name="Wu D."/>
            <person name="Wirth R."/>
            <person name="Bilek Y."/>
            <person name="Hader T."/>
            <person name="Klenk H.-P."/>
            <person name="Eisen J.A."/>
        </authorList>
    </citation>
    <scope>NUCLEOTIDE SEQUENCE [LARGE SCALE GENOMIC DNA]</scope>
    <source>
        <strain evidence="2">ATCC 35584 / DSM 2162 / JCM 9187 / O7/1</strain>
    </source>
</reference>
<dbReference type="KEGG" id="dmu:Desmu_0779"/>
<organism evidence="1 2">
    <name type="scientific">Desulfurococcus mucosus (strain ATCC 35584 / DSM 2162 / JCM 9187 / O7/1)</name>
    <dbReference type="NCBI Taxonomy" id="765177"/>
    <lineage>
        <taxon>Archaea</taxon>
        <taxon>Thermoproteota</taxon>
        <taxon>Thermoprotei</taxon>
        <taxon>Desulfurococcales</taxon>
        <taxon>Desulfurococcaceae</taxon>
        <taxon>Desulfurococcus</taxon>
    </lineage>
</organism>
<dbReference type="AlphaFoldDB" id="E8R9A8"/>
<keyword evidence="2" id="KW-1185">Reference proteome</keyword>
<proteinExistence type="predicted"/>
<sequence length="279" mass="31786">MRMLEGELWEYMGKVYIVKGFQHPEDMLIAYPRYSLYTAEKIQGWLQGSGLNTVYWECIKSKVPVIPLSGSTCFQQRTSLRVQLIPVLLRDVLGLDEGDIYVSGSSRVLAEHGDVDVVVYGAGEDLVHDLENLVGRGVFKRVNEWVLVREYLEKHSGRMSLADYLWFKRDTVLHLDVMGYHVNLRPVVYTKGVQGCIDPVHRVSKYTGRLRVIEQVSSRLIPSRYIAVLEGGEEVVLESMREVYSELALGNYIVIEGRIEERRGGLYLVPDHGVLKPTL</sequence>
<name>E8R9A8_DESM0</name>
<protein>
    <submittedName>
        <fullName evidence="1">Uncharacterized protein</fullName>
    </submittedName>
</protein>
<dbReference type="HOGENOM" id="CLU_1003329_0_0_2"/>
<evidence type="ECO:0000313" key="2">
    <source>
        <dbReference type="Proteomes" id="UP000001068"/>
    </source>
</evidence>